<protein>
    <recommendedName>
        <fullName evidence="6">ATP-dependent endonuclease</fullName>
    </recommendedName>
</protein>
<feature type="domain" description="Endonuclease GajA/Old nuclease/RecF-like AAA" evidence="2">
    <location>
        <begin position="200"/>
        <end position="284"/>
    </location>
</feature>
<feature type="domain" description="ABC transporter" evidence="1">
    <location>
        <begin position="3"/>
        <end position="51"/>
    </location>
</feature>
<evidence type="ECO:0000259" key="1">
    <source>
        <dbReference type="Pfam" id="PF00005"/>
    </source>
</evidence>
<dbReference type="InterPro" id="IPR051396">
    <property type="entry name" value="Bact_Antivir_Def_Nuclease"/>
</dbReference>
<dbReference type="InterPro" id="IPR027417">
    <property type="entry name" value="P-loop_NTPase"/>
</dbReference>
<evidence type="ECO:0000313" key="5">
    <source>
        <dbReference type="Proteomes" id="UP000059574"/>
    </source>
</evidence>
<evidence type="ECO:0000259" key="3">
    <source>
        <dbReference type="Pfam" id="PF20469"/>
    </source>
</evidence>
<sequence length="556" mass="62135">MAEIELGEATAIVGQNGAGKTSILRALNAFFNFEEERADFEAGRHSYGGTHQTIIQVDIVGLADDPALPRLDATGTVRARLKYRRDARWECQVGPLWQPIHPQVLREALRKQISYAFVPTQRDHSVAHDPAHGLLERVVGEWITHNRQRDRISPEVELLGRKLVANSLSGLERKLQKIAPLNGPFSFELRHSSVPDYKLLLANLVLSVKEGGQSIPLSDSGSGTQSMAVFALYAYLAEIESKAFILGVEEPEQNLHPQAQQQLTKSLIGLGLQVLFTTHSPTVVDALDHEQVVLCRRIRGKKRALEIQVTQVEKAFFSDHSLDKDKYYKFHRRRNSEFMFADFVIVTESPIDSVLLATLLEESGFDLVANGVNIVAVDGVNSLPYMYHILLELGIACAFVVDKDYFLPYRGPTRESSLDTRGYPQYASVAKSGTLLNTLFPDATQRSTIVKYLIQDADAARRELLKVGFFCFNYAIEVDLVGAKVPRERFHDFLGTPVANRTEFGLLGDKSQWKKLKNQEAMLTAISGLPPMNMPLSYLNIRREIPKLVAAARPTV</sequence>
<dbReference type="EMBL" id="CP013200">
    <property type="protein sequence ID" value="ALO66700.1"/>
    <property type="molecule type" value="Genomic_DNA"/>
</dbReference>
<organism evidence="4 5">
    <name type="scientific">Arthrobacter alpinus</name>
    <dbReference type="NCBI Taxonomy" id="656366"/>
    <lineage>
        <taxon>Bacteria</taxon>
        <taxon>Bacillati</taxon>
        <taxon>Actinomycetota</taxon>
        <taxon>Actinomycetes</taxon>
        <taxon>Micrococcales</taxon>
        <taxon>Micrococcaceae</taxon>
        <taxon>Arthrobacter</taxon>
    </lineage>
</organism>
<name>A0A0S2LZ85_9MICC</name>
<dbReference type="Pfam" id="PF00005">
    <property type="entry name" value="ABC_tran"/>
    <property type="match status" value="1"/>
</dbReference>
<reference evidence="4 5" key="2">
    <citation type="journal article" date="2016" name="J. Biotechnol.">
        <title>Complete genome sequence of Arthrobacter alpinus ERGS4:06, a yellow pigmented bacterium tolerant to cold and radiations isolated from Sikkim Himalaya.</title>
        <authorList>
            <person name="Kumar R."/>
            <person name="Singh D."/>
            <person name="Swarnkar M.K."/>
            <person name="Singh A.K."/>
            <person name="Kumar S."/>
        </authorList>
    </citation>
    <scope>NUCLEOTIDE SEQUENCE [LARGE SCALE GENOMIC DNA]</scope>
    <source>
        <strain evidence="4 5">ERGS4:06</strain>
    </source>
</reference>
<accession>A0A0S2LZ85</accession>
<evidence type="ECO:0000313" key="4">
    <source>
        <dbReference type="EMBL" id="ALO66700.1"/>
    </source>
</evidence>
<dbReference type="GO" id="GO:0005524">
    <property type="term" value="F:ATP binding"/>
    <property type="evidence" value="ECO:0007669"/>
    <property type="project" value="InterPro"/>
</dbReference>
<dbReference type="Pfam" id="PF13175">
    <property type="entry name" value="AAA_15"/>
    <property type="match status" value="1"/>
</dbReference>
<dbReference type="SUPFAM" id="SSF52540">
    <property type="entry name" value="P-loop containing nucleoside triphosphate hydrolases"/>
    <property type="match status" value="1"/>
</dbReference>
<dbReference type="PANTHER" id="PTHR43581:SF4">
    <property type="entry name" value="ATP_GTP PHOSPHATASE"/>
    <property type="match status" value="1"/>
</dbReference>
<reference evidence="5" key="1">
    <citation type="submission" date="2015-11" db="EMBL/GenBank/DDBJ databases">
        <authorList>
            <person name="Kumar R."/>
            <person name="Singh D."/>
            <person name="Swarnkar M.K."/>
            <person name="Singh A.K."/>
            <person name="Kumar S."/>
        </authorList>
    </citation>
    <scope>NUCLEOTIDE SEQUENCE [LARGE SCALE GENOMIC DNA]</scope>
    <source>
        <strain evidence="5">ERGS4:06</strain>
    </source>
</reference>
<dbReference type="PANTHER" id="PTHR43581">
    <property type="entry name" value="ATP/GTP PHOSPHATASE"/>
    <property type="match status" value="1"/>
</dbReference>
<evidence type="ECO:0000259" key="2">
    <source>
        <dbReference type="Pfam" id="PF13175"/>
    </source>
</evidence>
<dbReference type="Pfam" id="PF20469">
    <property type="entry name" value="OLD-like_TOPRIM"/>
    <property type="match status" value="1"/>
</dbReference>
<feature type="domain" description="OLD protein-like TOPRIM" evidence="3">
    <location>
        <begin position="339"/>
        <end position="404"/>
    </location>
</feature>
<proteinExistence type="predicted"/>
<evidence type="ECO:0008006" key="6">
    <source>
        <dbReference type="Google" id="ProtNLM"/>
    </source>
</evidence>
<dbReference type="InterPro" id="IPR003439">
    <property type="entry name" value="ABC_transporter-like_ATP-bd"/>
</dbReference>
<dbReference type="GO" id="GO:0016887">
    <property type="term" value="F:ATP hydrolysis activity"/>
    <property type="evidence" value="ECO:0007669"/>
    <property type="project" value="InterPro"/>
</dbReference>
<gene>
    <name evidence="4" type="ORF">AS189_09570</name>
</gene>
<dbReference type="Proteomes" id="UP000059574">
    <property type="component" value="Chromosome"/>
</dbReference>
<dbReference type="Gene3D" id="3.40.50.300">
    <property type="entry name" value="P-loop containing nucleotide triphosphate hydrolases"/>
    <property type="match status" value="1"/>
</dbReference>
<dbReference type="InterPro" id="IPR034139">
    <property type="entry name" value="TOPRIM_OLD"/>
</dbReference>
<dbReference type="AlphaFoldDB" id="A0A0S2LZ85"/>
<dbReference type="InterPro" id="IPR041685">
    <property type="entry name" value="AAA_GajA/Old/RecF-like"/>
</dbReference>